<evidence type="ECO:0000256" key="6">
    <source>
        <dbReference type="ARBA" id="ARBA00023027"/>
    </source>
</evidence>
<keyword evidence="4 7" id="KW-0862">Zinc</keyword>
<dbReference type="PANTHER" id="PTHR43880:SF12">
    <property type="entry name" value="ALCOHOL DEHYDROGENASE CLASS-3"/>
    <property type="match status" value="1"/>
</dbReference>
<dbReference type="GO" id="GO:0051903">
    <property type="term" value="F:S-(hydroxymethyl)glutathione dehydrogenase [NAD(P)+] activity"/>
    <property type="evidence" value="ECO:0007669"/>
    <property type="project" value="TreeGrafter"/>
</dbReference>
<name>A0A6G8FIV7_9MICO</name>
<accession>A0A6G8FIV7</accession>
<dbReference type="InterPro" id="IPR002328">
    <property type="entry name" value="ADH_Zn_CS"/>
</dbReference>
<dbReference type="SUPFAM" id="SSF50129">
    <property type="entry name" value="GroES-like"/>
    <property type="match status" value="2"/>
</dbReference>
<dbReference type="SUPFAM" id="SSF51735">
    <property type="entry name" value="NAD(P)-binding Rossmann-fold domains"/>
    <property type="match status" value="1"/>
</dbReference>
<dbReference type="InterPro" id="IPR011032">
    <property type="entry name" value="GroES-like_sf"/>
</dbReference>
<sequence>MSSLTVQAAVFVGAQQPLVVRELTIDSTPGPGEVLVKMAASGVCHSDLHALDGDWDTPAPLVLGHEGAGVIVALGADVTELAVGDHVILSWTPSCQKCEYCVSGNPVLCQLANETAYQHVFFDGKTRLSDETSPVKSFLAVGSFGDHAMVPASAAIKIRKDAPLAQAALVGCAVTTGIGAVTNTAKVEPGSTVLVVGCGGVGLNVVQGARLAGAKQIIVADVSDEKLELGRTFGATHTINSRSADLVETVRALTNGRGVDYAFEAIGLPFTIEACYEAARRGGTAVVVGQVADGVKISIDPFVMSDQEKKLIGSNYGSSRQSIDFPKIIDLYMEGRIDLDSMVTDRIRLDQVNDAFAEMRQGRGIRSVIEYDLSPDYPAF</sequence>
<dbReference type="InterPro" id="IPR020843">
    <property type="entry name" value="ER"/>
</dbReference>
<gene>
    <name evidence="9" type="ORF">G7067_07345</name>
</gene>
<keyword evidence="6" id="KW-0520">NAD</keyword>
<evidence type="ECO:0000256" key="4">
    <source>
        <dbReference type="ARBA" id="ARBA00022833"/>
    </source>
</evidence>
<organism evidence="9 10">
    <name type="scientific">Leucobacter insecticola</name>
    <dbReference type="NCBI Taxonomy" id="2714934"/>
    <lineage>
        <taxon>Bacteria</taxon>
        <taxon>Bacillati</taxon>
        <taxon>Actinomycetota</taxon>
        <taxon>Actinomycetes</taxon>
        <taxon>Micrococcales</taxon>
        <taxon>Microbacteriaceae</taxon>
        <taxon>Leucobacter</taxon>
    </lineage>
</organism>
<reference evidence="9 10" key="1">
    <citation type="submission" date="2020-03" db="EMBL/GenBank/DDBJ databases">
        <title>Leucobacter sp. nov., isolated from beetles.</title>
        <authorList>
            <person name="Hyun D.-W."/>
            <person name="Bae J.-W."/>
        </authorList>
    </citation>
    <scope>NUCLEOTIDE SEQUENCE [LARGE SCALE GENOMIC DNA]</scope>
    <source>
        <strain evidence="9 10">HDW9B</strain>
    </source>
</reference>
<comment type="cofactor">
    <cofactor evidence="1 7">
        <name>Zn(2+)</name>
        <dbReference type="ChEBI" id="CHEBI:29105"/>
    </cofactor>
</comment>
<evidence type="ECO:0000256" key="5">
    <source>
        <dbReference type="ARBA" id="ARBA00023002"/>
    </source>
</evidence>
<evidence type="ECO:0000256" key="7">
    <source>
        <dbReference type="RuleBase" id="RU361277"/>
    </source>
</evidence>
<dbReference type="EMBL" id="CP049934">
    <property type="protein sequence ID" value="QIM16281.1"/>
    <property type="molecule type" value="Genomic_DNA"/>
</dbReference>
<dbReference type="SMART" id="SM00829">
    <property type="entry name" value="PKS_ER"/>
    <property type="match status" value="1"/>
</dbReference>
<dbReference type="CDD" id="cd08279">
    <property type="entry name" value="Zn_ADH_class_III"/>
    <property type="match status" value="1"/>
</dbReference>
<dbReference type="InterPro" id="IPR036291">
    <property type="entry name" value="NAD(P)-bd_dom_sf"/>
</dbReference>
<dbReference type="PANTHER" id="PTHR43880">
    <property type="entry name" value="ALCOHOL DEHYDROGENASE"/>
    <property type="match status" value="1"/>
</dbReference>
<dbReference type="PROSITE" id="PS00059">
    <property type="entry name" value="ADH_ZINC"/>
    <property type="match status" value="1"/>
</dbReference>
<dbReference type="Gene3D" id="3.90.180.10">
    <property type="entry name" value="Medium-chain alcohol dehydrogenases, catalytic domain"/>
    <property type="match status" value="1"/>
</dbReference>
<dbReference type="GO" id="GO:0005829">
    <property type="term" value="C:cytosol"/>
    <property type="evidence" value="ECO:0007669"/>
    <property type="project" value="TreeGrafter"/>
</dbReference>
<dbReference type="KEGG" id="lins:G7067_07345"/>
<keyword evidence="5" id="KW-0560">Oxidoreductase</keyword>
<feature type="domain" description="Enoyl reductase (ER)" evidence="8">
    <location>
        <begin position="13"/>
        <end position="369"/>
    </location>
</feature>
<dbReference type="Pfam" id="PF08240">
    <property type="entry name" value="ADH_N"/>
    <property type="match status" value="1"/>
</dbReference>
<keyword evidence="10" id="KW-1185">Reference proteome</keyword>
<dbReference type="GO" id="GO:0008270">
    <property type="term" value="F:zinc ion binding"/>
    <property type="evidence" value="ECO:0007669"/>
    <property type="project" value="InterPro"/>
</dbReference>
<evidence type="ECO:0000256" key="3">
    <source>
        <dbReference type="ARBA" id="ARBA00022723"/>
    </source>
</evidence>
<dbReference type="AlphaFoldDB" id="A0A6G8FIV7"/>
<evidence type="ECO:0000256" key="1">
    <source>
        <dbReference type="ARBA" id="ARBA00001947"/>
    </source>
</evidence>
<protein>
    <submittedName>
        <fullName evidence="9">Zn-dependent alcohol dehydrogenase</fullName>
    </submittedName>
</protein>
<dbReference type="Gene3D" id="3.40.50.720">
    <property type="entry name" value="NAD(P)-binding Rossmann-like Domain"/>
    <property type="match status" value="1"/>
</dbReference>
<dbReference type="GO" id="GO:0046294">
    <property type="term" value="P:formaldehyde catabolic process"/>
    <property type="evidence" value="ECO:0007669"/>
    <property type="project" value="TreeGrafter"/>
</dbReference>
<dbReference type="RefSeq" id="WP_166323145.1">
    <property type="nucleotide sequence ID" value="NZ_CP049934.1"/>
</dbReference>
<dbReference type="FunFam" id="3.40.50.720:FF:000003">
    <property type="entry name" value="S-(hydroxymethyl)glutathione dehydrogenase"/>
    <property type="match status" value="1"/>
</dbReference>
<evidence type="ECO:0000259" key="8">
    <source>
        <dbReference type="SMART" id="SM00829"/>
    </source>
</evidence>
<dbReference type="InterPro" id="IPR013149">
    <property type="entry name" value="ADH-like_C"/>
</dbReference>
<comment type="similarity">
    <text evidence="2 7">Belongs to the zinc-containing alcohol dehydrogenase family.</text>
</comment>
<evidence type="ECO:0000313" key="9">
    <source>
        <dbReference type="EMBL" id="QIM16281.1"/>
    </source>
</evidence>
<dbReference type="InterPro" id="IPR013154">
    <property type="entry name" value="ADH-like_N"/>
</dbReference>
<evidence type="ECO:0000313" key="10">
    <source>
        <dbReference type="Proteomes" id="UP000501387"/>
    </source>
</evidence>
<dbReference type="Pfam" id="PF00107">
    <property type="entry name" value="ADH_zinc_N"/>
    <property type="match status" value="1"/>
</dbReference>
<evidence type="ECO:0000256" key="2">
    <source>
        <dbReference type="ARBA" id="ARBA00008072"/>
    </source>
</evidence>
<dbReference type="Proteomes" id="UP000501387">
    <property type="component" value="Chromosome"/>
</dbReference>
<keyword evidence="3 7" id="KW-0479">Metal-binding</keyword>
<proteinExistence type="inferred from homology"/>